<dbReference type="Proteomes" id="UP001519460">
    <property type="component" value="Unassembled WGS sequence"/>
</dbReference>
<evidence type="ECO:0000313" key="2">
    <source>
        <dbReference type="EMBL" id="KAK7493719.1"/>
    </source>
</evidence>
<dbReference type="EMBL" id="JACVVK020000090">
    <property type="protein sequence ID" value="KAK7493719.1"/>
    <property type="molecule type" value="Genomic_DNA"/>
</dbReference>
<dbReference type="AlphaFoldDB" id="A0ABD0L3K2"/>
<keyword evidence="1" id="KW-0732">Signal</keyword>
<feature type="signal peptide" evidence="1">
    <location>
        <begin position="1"/>
        <end position="18"/>
    </location>
</feature>
<feature type="chain" id="PRO_5044792475" description="Vitellogenin domain-containing protein" evidence="1">
    <location>
        <begin position="19"/>
        <end position="1205"/>
    </location>
</feature>
<proteinExistence type="predicted"/>
<evidence type="ECO:0000313" key="3">
    <source>
        <dbReference type="Proteomes" id="UP001519460"/>
    </source>
</evidence>
<protein>
    <recommendedName>
        <fullName evidence="4">Vitellogenin domain-containing protein</fullName>
    </recommendedName>
</protein>
<evidence type="ECO:0000256" key="1">
    <source>
        <dbReference type="SAM" id="SignalP"/>
    </source>
</evidence>
<dbReference type="InterPro" id="IPR011030">
    <property type="entry name" value="Lipovitellin_superhlx_dom"/>
</dbReference>
<evidence type="ECO:0008006" key="4">
    <source>
        <dbReference type="Google" id="ProtNLM"/>
    </source>
</evidence>
<name>A0ABD0L3K2_9CAEN</name>
<accession>A0ABD0L3K2</accession>
<keyword evidence="3" id="KW-1185">Reference proteome</keyword>
<comment type="caution">
    <text evidence="2">The sequence shown here is derived from an EMBL/GenBank/DDBJ whole genome shotgun (WGS) entry which is preliminary data.</text>
</comment>
<sequence>MWGACLLLAICLPAWTSAYYFEDGYKHHYTYTAEVAVFGQRNITTILKFQVRYMNDTEDGHRLHSLHVDSFLQIVQGGYVMENPLKWDLTKTFLFVTDKKGTVTLVHCHPEDHEELAFLKKAMAGIFSVHIKIEEDSDKWSYVASEEDHLGKLEHKYQAKRTPLGLELKRHHFSFDRVHRFHNKTLLYDEKGTVHSAEAKDHILMRNPNKPSNQREIEQAASKQGHLPDFEALGTVTMKLDKRRFSTHRPIVSFDKLKAQSLQAKLSEKYESLKDLQENITNSFNCLQKLPDRLHMNRSKCVTELQVTLRKLKPDDYRRFVGKILAQHCRPQDAFCVDKRLTVLHVAGIIGGKVSQELLIQHVLSRHPPVDDELQSLFSHCVTIESPTQEFVEAIEKYCFGQYGEHHGSRVMTVTQRKACLAVGSLARHLDRGGQTELADRLVHRLEQWLLKHEKEHDDHHVSKAVLLHALGNAALQRSRRHLLEHATSNRGHHMWRRAALDAMRHYTCNESGSAVYDTMLKDEWYSVRRQARLVFRDHPRRHDITQKRENALLSDKYSYDSVMRVKRDVLENTEDRARHRNFGYKPKDQKRDVGATDIGSTITTHSENNVNYETTTLSSKHDIDVFDTTEAGSRFAMINDNRKLHKFSTCYRGHITHNQNMLKDLNIGHFRDTPRAFASLARDLFDPLIKAADSLAKHYQDPHYKKPISGFEALSKAVNEVPETTGNVLSAAIEFSRAADVLSGQPLYNHIQQAAGRIQSLVEDVHSEATDLFTNIADAAVVVLPVAENEIRAHLNVILDRMTNAGWLPRQVMAEFVKALQGYKFALERVLESNRRIRHATDFLTASRSPLVNVAGELKTLLDSVSTLISNLKTKQAQWKSGLNEYGTSKEQRMHVNEAFVRIAAAFDTMSDHIDDLILNGSKPLQDGLDRMTHYTSLLLSHYEALMTAVDDVQSRITSVLGQKFHPKFPEQRRDCDQSCGCGIFPTGVDRYGYPGVDIQLNDNEELNCPVTGLMFSTGNNAVAVFPMMPEFIEYVVILSNIRVSLHVPADGIFVKAGEVIGHPLGPNGCRHTHINLALRWRTQSESYGAIKPEHVIDKRYFVDPTPFLDPVHPELRWHEECSEFTVKKLDDVIDTGKLSTGLIKTVTDFRSLFSDLGQNMPIRKVDQFNSATRQNVMPEIADKIAETIDQEPSDLKKFYQLGV</sequence>
<organism evidence="2 3">
    <name type="scientific">Batillaria attramentaria</name>
    <dbReference type="NCBI Taxonomy" id="370345"/>
    <lineage>
        <taxon>Eukaryota</taxon>
        <taxon>Metazoa</taxon>
        <taxon>Spiralia</taxon>
        <taxon>Lophotrochozoa</taxon>
        <taxon>Mollusca</taxon>
        <taxon>Gastropoda</taxon>
        <taxon>Caenogastropoda</taxon>
        <taxon>Sorbeoconcha</taxon>
        <taxon>Cerithioidea</taxon>
        <taxon>Batillariidae</taxon>
        <taxon>Batillaria</taxon>
    </lineage>
</organism>
<reference evidence="2 3" key="1">
    <citation type="journal article" date="2023" name="Sci. Data">
        <title>Genome assembly of the Korean intertidal mud-creeper Batillaria attramentaria.</title>
        <authorList>
            <person name="Patra A.K."/>
            <person name="Ho P.T."/>
            <person name="Jun S."/>
            <person name="Lee S.J."/>
            <person name="Kim Y."/>
            <person name="Won Y.J."/>
        </authorList>
    </citation>
    <scope>NUCLEOTIDE SEQUENCE [LARGE SCALE GENOMIC DNA]</scope>
    <source>
        <strain evidence="2">Wonlab-2016</strain>
    </source>
</reference>
<gene>
    <name evidence="2" type="ORF">BaRGS_00015048</name>
</gene>
<dbReference type="Gene3D" id="1.25.10.20">
    <property type="entry name" value="Vitellinogen, superhelical"/>
    <property type="match status" value="1"/>
</dbReference>